<dbReference type="EMBL" id="RWJN01000401">
    <property type="protein sequence ID" value="TCD62107.1"/>
    <property type="molecule type" value="Genomic_DNA"/>
</dbReference>
<sequence>MQTDQPAQMSPDSTVLADLRCRRYAEVLGLVDQLRAQQPRRTPPSYTQVTRMWDALHEELLVREAHWDPVAVARWLHCHF</sequence>
<accession>A0A4V2MVE9</accession>
<reference evidence="1 2" key="1">
    <citation type="submission" date="2018-11" db="EMBL/GenBank/DDBJ databases">
        <title>Genome assembly of Steccherinum ochraceum LE-BIN_3174, the white-rot fungus of the Steccherinaceae family (The Residual Polyporoid clade, Polyporales, Basidiomycota).</title>
        <authorList>
            <person name="Fedorova T.V."/>
            <person name="Glazunova O.A."/>
            <person name="Landesman E.O."/>
            <person name="Moiseenko K.V."/>
            <person name="Psurtseva N.V."/>
            <person name="Savinova O.S."/>
            <person name="Shakhova N.V."/>
            <person name="Tyazhelova T.V."/>
            <person name="Vasina D.V."/>
        </authorList>
    </citation>
    <scope>NUCLEOTIDE SEQUENCE [LARGE SCALE GENOMIC DNA]</scope>
    <source>
        <strain evidence="1 2">LE-BIN_3174</strain>
    </source>
</reference>
<name>A0A4V2MVE9_9APHY</name>
<organism evidence="1 2">
    <name type="scientific">Steccherinum ochraceum</name>
    <dbReference type="NCBI Taxonomy" id="92696"/>
    <lineage>
        <taxon>Eukaryota</taxon>
        <taxon>Fungi</taxon>
        <taxon>Dikarya</taxon>
        <taxon>Basidiomycota</taxon>
        <taxon>Agaricomycotina</taxon>
        <taxon>Agaricomycetes</taxon>
        <taxon>Polyporales</taxon>
        <taxon>Steccherinaceae</taxon>
        <taxon>Steccherinum</taxon>
    </lineage>
</organism>
<gene>
    <name evidence="1" type="ORF">EIP91_007461</name>
</gene>
<evidence type="ECO:0000313" key="2">
    <source>
        <dbReference type="Proteomes" id="UP000292702"/>
    </source>
</evidence>
<dbReference type="AlphaFoldDB" id="A0A4V2MVE9"/>
<protein>
    <submittedName>
        <fullName evidence="1">Uncharacterized protein</fullName>
    </submittedName>
</protein>
<dbReference type="Proteomes" id="UP000292702">
    <property type="component" value="Unassembled WGS sequence"/>
</dbReference>
<comment type="caution">
    <text evidence="1">The sequence shown here is derived from an EMBL/GenBank/DDBJ whole genome shotgun (WGS) entry which is preliminary data.</text>
</comment>
<evidence type="ECO:0000313" key="1">
    <source>
        <dbReference type="EMBL" id="TCD62107.1"/>
    </source>
</evidence>
<keyword evidence="2" id="KW-1185">Reference proteome</keyword>
<proteinExistence type="predicted"/>